<protein>
    <submittedName>
        <fullName evidence="9">Iron ABC transporter</fullName>
    </submittedName>
</protein>
<dbReference type="AlphaFoldDB" id="A0A096DLS4"/>
<evidence type="ECO:0000256" key="5">
    <source>
        <dbReference type="ARBA" id="ARBA00022692"/>
    </source>
</evidence>
<feature type="transmembrane region" description="Helical" evidence="8">
    <location>
        <begin position="255"/>
        <end position="283"/>
    </location>
</feature>
<dbReference type="InterPro" id="IPR000522">
    <property type="entry name" value="ABC_transptr_permease_BtuC"/>
</dbReference>
<feature type="transmembrane region" description="Helical" evidence="8">
    <location>
        <begin position="295"/>
        <end position="315"/>
    </location>
</feature>
<dbReference type="CDD" id="cd06550">
    <property type="entry name" value="TM_ABC_iron-siderophores_like"/>
    <property type="match status" value="1"/>
</dbReference>
<dbReference type="EMBL" id="AZTB01000034">
    <property type="protein sequence ID" value="KGG80231.1"/>
    <property type="molecule type" value="Genomic_DNA"/>
</dbReference>
<dbReference type="Proteomes" id="UP000029622">
    <property type="component" value="Unassembled WGS sequence"/>
</dbReference>
<comment type="subcellular location">
    <subcellularLocation>
        <location evidence="1">Cell membrane</location>
        <topology evidence="1">Multi-pass membrane protein</topology>
    </subcellularLocation>
</comment>
<evidence type="ECO:0000256" key="3">
    <source>
        <dbReference type="ARBA" id="ARBA00022448"/>
    </source>
</evidence>
<dbReference type="STRING" id="1156417.Y919_07475"/>
<evidence type="ECO:0000256" key="8">
    <source>
        <dbReference type="SAM" id="Phobius"/>
    </source>
</evidence>
<feature type="transmembrane region" description="Helical" evidence="8">
    <location>
        <begin position="132"/>
        <end position="154"/>
    </location>
</feature>
<evidence type="ECO:0000256" key="6">
    <source>
        <dbReference type="ARBA" id="ARBA00022989"/>
    </source>
</evidence>
<feature type="transmembrane region" description="Helical" evidence="8">
    <location>
        <begin position="12"/>
        <end position="34"/>
    </location>
</feature>
<name>A0A096DLS4_9FIRM</name>
<dbReference type="Gene3D" id="1.10.3470.10">
    <property type="entry name" value="ABC transporter involved in vitamin B12 uptake, BtuC"/>
    <property type="match status" value="1"/>
</dbReference>
<keyword evidence="6 8" id="KW-1133">Transmembrane helix</keyword>
<keyword evidence="7 8" id="KW-0472">Membrane</keyword>
<evidence type="ECO:0000256" key="2">
    <source>
        <dbReference type="ARBA" id="ARBA00007935"/>
    </source>
</evidence>
<evidence type="ECO:0000313" key="10">
    <source>
        <dbReference type="Proteomes" id="UP000029622"/>
    </source>
</evidence>
<keyword evidence="3" id="KW-0813">Transport</keyword>
<feature type="transmembrane region" description="Helical" evidence="8">
    <location>
        <begin position="322"/>
        <end position="342"/>
    </location>
</feature>
<dbReference type="GO" id="GO:0022857">
    <property type="term" value="F:transmembrane transporter activity"/>
    <property type="evidence" value="ECO:0007669"/>
    <property type="project" value="InterPro"/>
</dbReference>
<accession>A0A096DLS4</accession>
<feature type="transmembrane region" description="Helical" evidence="8">
    <location>
        <begin position="77"/>
        <end position="94"/>
    </location>
</feature>
<evidence type="ECO:0000256" key="7">
    <source>
        <dbReference type="ARBA" id="ARBA00023136"/>
    </source>
</evidence>
<proteinExistence type="inferred from homology"/>
<feature type="transmembrane region" description="Helical" evidence="8">
    <location>
        <begin position="207"/>
        <end position="225"/>
    </location>
</feature>
<dbReference type="PANTHER" id="PTHR30472:SF25">
    <property type="entry name" value="ABC TRANSPORTER PERMEASE PROTEIN MJ0876-RELATED"/>
    <property type="match status" value="1"/>
</dbReference>
<dbReference type="RefSeq" id="WP_035163658.1">
    <property type="nucleotide sequence ID" value="NZ_AZTB01000034.1"/>
</dbReference>
<gene>
    <name evidence="9" type="ORF">Y919_07475</name>
</gene>
<reference evidence="9 10" key="1">
    <citation type="submission" date="2013-12" db="EMBL/GenBank/DDBJ databases">
        <title>Draft genome sequence of Caloranaerobacter sp. H53214.</title>
        <authorList>
            <person name="Jiang L.J."/>
            <person name="Shao Z.Z."/>
            <person name="Long M.N."/>
        </authorList>
    </citation>
    <scope>NUCLEOTIDE SEQUENCE [LARGE SCALE GENOMIC DNA]</scope>
    <source>
        <strain evidence="9 10">H53214</strain>
    </source>
</reference>
<dbReference type="PANTHER" id="PTHR30472">
    <property type="entry name" value="FERRIC ENTEROBACTIN TRANSPORT SYSTEM PERMEASE PROTEIN"/>
    <property type="match status" value="1"/>
</dbReference>
<evidence type="ECO:0000313" key="9">
    <source>
        <dbReference type="EMBL" id="KGG80231.1"/>
    </source>
</evidence>
<organism evidence="9 10">
    <name type="scientific">Caloranaerobacter azorensis H53214</name>
    <dbReference type="NCBI Taxonomy" id="1156417"/>
    <lineage>
        <taxon>Bacteria</taxon>
        <taxon>Bacillati</taxon>
        <taxon>Bacillota</taxon>
        <taxon>Tissierellia</taxon>
        <taxon>Tissierellales</taxon>
        <taxon>Thermohalobacteraceae</taxon>
        <taxon>Caloranaerobacter</taxon>
    </lineage>
</organism>
<dbReference type="Pfam" id="PF01032">
    <property type="entry name" value="FecCD"/>
    <property type="match status" value="1"/>
</dbReference>
<dbReference type="SUPFAM" id="SSF81345">
    <property type="entry name" value="ABC transporter involved in vitamin B12 uptake, BtuC"/>
    <property type="match status" value="1"/>
</dbReference>
<comment type="similarity">
    <text evidence="2">Belongs to the binding-protein-dependent transport system permease family. FecCD subfamily.</text>
</comment>
<comment type="caution">
    <text evidence="9">The sequence shown here is derived from an EMBL/GenBank/DDBJ whole genome shotgun (WGS) entry which is preliminary data.</text>
</comment>
<feature type="transmembrane region" description="Helical" evidence="8">
    <location>
        <begin position="166"/>
        <end position="187"/>
    </location>
</feature>
<dbReference type="FunFam" id="1.10.3470.10:FF:000001">
    <property type="entry name" value="Vitamin B12 ABC transporter permease BtuC"/>
    <property type="match status" value="1"/>
</dbReference>
<keyword evidence="4" id="KW-1003">Cell membrane</keyword>
<dbReference type="GO" id="GO:0005886">
    <property type="term" value="C:plasma membrane"/>
    <property type="evidence" value="ECO:0007669"/>
    <property type="project" value="UniProtKB-SubCell"/>
</dbReference>
<keyword evidence="5 8" id="KW-0812">Transmembrane</keyword>
<evidence type="ECO:0000256" key="4">
    <source>
        <dbReference type="ARBA" id="ARBA00022475"/>
    </source>
</evidence>
<sequence>MTYLRQKKYYKIYMLILLLIFIFISIMATTLGTVKIPARDVVKIVLSKINFLSEKIDISNIKKSNIFIVLNIRLPRIILASLVGAVLSVVGTCYQAIFRNPMADPYVMGASSGAAFGATFGIILGFNNTVLGFGLTSLFAFAGALLTTLIVYNLAKVGNKISTTSVLLAGIVVSSLLSSVISIMMVLNHDELAKIVTWTMGSFNGANWKQIIIVTIPIFLGIIVLSSMTKEMNAVVIGEESAQNLGVNIELVKKIILILSSFLAACAVSVSGIIGFVGLIVPHLFRLIFGSDHRILIPISVIGGAIFLLICDTLARTALNGIEIPVGIITSIFGGPFFLYLLRKSKRNKFI</sequence>
<dbReference type="GO" id="GO:0033214">
    <property type="term" value="P:siderophore-iron import into cell"/>
    <property type="evidence" value="ECO:0007669"/>
    <property type="project" value="TreeGrafter"/>
</dbReference>
<evidence type="ECO:0000256" key="1">
    <source>
        <dbReference type="ARBA" id="ARBA00004651"/>
    </source>
</evidence>
<feature type="transmembrane region" description="Helical" evidence="8">
    <location>
        <begin position="106"/>
        <end position="126"/>
    </location>
</feature>
<dbReference type="InterPro" id="IPR037294">
    <property type="entry name" value="ABC_BtuC-like"/>
</dbReference>